<dbReference type="PANTHER" id="PTHR41542">
    <property type="entry name" value="BLL5807 PROTEIN"/>
    <property type="match status" value="1"/>
</dbReference>
<feature type="transmembrane region" description="Helical" evidence="2">
    <location>
        <begin position="119"/>
        <end position="140"/>
    </location>
</feature>
<dbReference type="Pfam" id="PF04280">
    <property type="entry name" value="Tim44"/>
    <property type="match status" value="1"/>
</dbReference>
<evidence type="ECO:0000313" key="5">
    <source>
        <dbReference type="Proteomes" id="UP000318405"/>
    </source>
</evidence>
<dbReference type="Proteomes" id="UP000318405">
    <property type="component" value="Unassembled WGS sequence"/>
</dbReference>
<keyword evidence="2" id="KW-0812">Transmembrane</keyword>
<dbReference type="SMART" id="SM00978">
    <property type="entry name" value="Tim44"/>
    <property type="match status" value="1"/>
</dbReference>
<feature type="region of interest" description="Disordered" evidence="1">
    <location>
        <begin position="154"/>
        <end position="198"/>
    </location>
</feature>
<dbReference type="AlphaFoldDB" id="A0A556ALQ2"/>
<dbReference type="OrthoDB" id="5297955at2"/>
<dbReference type="Gene3D" id="3.10.450.240">
    <property type="match status" value="1"/>
</dbReference>
<feature type="region of interest" description="Disordered" evidence="1">
    <location>
        <begin position="50"/>
        <end position="75"/>
    </location>
</feature>
<keyword evidence="5" id="KW-1185">Reference proteome</keyword>
<feature type="transmembrane region" description="Helical" evidence="2">
    <location>
        <begin position="6"/>
        <end position="25"/>
    </location>
</feature>
<dbReference type="SUPFAM" id="SSF54427">
    <property type="entry name" value="NTF2-like"/>
    <property type="match status" value="1"/>
</dbReference>
<sequence length="336" mass="35253">MSRSLTSRLAALAITVFSTVAMLGVSFEAEAQRRMGGGNFGRQSSNVTQMRAPATPPATNAARTPQGQPAPSAAAAGTGAAAGAAARSGASRWFGPIAGIAAGLGLAALLSHLGLGAAFAEFMASLLLIALVAFAVIFLVRRLMGGARRTAMQGAGQATPMQRQTAQPEAPASLSRRAGVMQSTAHTPQAHPAVAATAAPATVPADGNWHIPAGFDTQQFLQNAKQHFIALQSAWDRNDLVEMREYMTDQMVEALRAPLAERTPGGKTEVMLLNAEMLGIENIEQGNLASVRFSGMLKDDSGPEAYRFEEVWNFLKPAQGGWVLAGIQQIPVEYES</sequence>
<dbReference type="InterPro" id="IPR007379">
    <property type="entry name" value="Tim44-like_dom"/>
</dbReference>
<evidence type="ECO:0000259" key="3">
    <source>
        <dbReference type="SMART" id="SM00978"/>
    </source>
</evidence>
<evidence type="ECO:0000256" key="2">
    <source>
        <dbReference type="SAM" id="Phobius"/>
    </source>
</evidence>
<proteinExistence type="predicted"/>
<dbReference type="PANTHER" id="PTHR41542:SF1">
    <property type="entry name" value="BLL5807 PROTEIN"/>
    <property type="match status" value="1"/>
</dbReference>
<organism evidence="4 5">
    <name type="scientific">Verticiella sediminum</name>
    <dbReference type="NCBI Taxonomy" id="1247510"/>
    <lineage>
        <taxon>Bacteria</taxon>
        <taxon>Pseudomonadati</taxon>
        <taxon>Pseudomonadota</taxon>
        <taxon>Betaproteobacteria</taxon>
        <taxon>Burkholderiales</taxon>
        <taxon>Alcaligenaceae</taxon>
        <taxon>Verticiella</taxon>
    </lineage>
</organism>
<evidence type="ECO:0000313" key="4">
    <source>
        <dbReference type="EMBL" id="TSH93824.1"/>
    </source>
</evidence>
<dbReference type="EMBL" id="VLTJ01000026">
    <property type="protein sequence ID" value="TSH93824.1"/>
    <property type="molecule type" value="Genomic_DNA"/>
</dbReference>
<keyword evidence="2" id="KW-1133">Transmembrane helix</keyword>
<reference evidence="4 5" key="1">
    <citation type="submission" date="2019-07" db="EMBL/GenBank/DDBJ databases">
        <title>Qingshengfaniella alkalisoli gen. nov., sp. nov., isolated from saline soil.</title>
        <authorList>
            <person name="Xu L."/>
            <person name="Huang X.-X."/>
            <person name="Sun J.-Q."/>
        </authorList>
    </citation>
    <scope>NUCLEOTIDE SEQUENCE [LARGE SCALE GENOMIC DNA]</scope>
    <source>
        <strain evidence="4 5">DSM 27279</strain>
    </source>
</reference>
<protein>
    <submittedName>
        <fullName evidence="4">Tim44 domain-containing protein</fullName>
    </submittedName>
</protein>
<feature type="transmembrane region" description="Helical" evidence="2">
    <location>
        <begin position="93"/>
        <end position="113"/>
    </location>
</feature>
<accession>A0A556ALQ2</accession>
<name>A0A556ALQ2_9BURK</name>
<feature type="compositionally biased region" description="Low complexity" evidence="1">
    <location>
        <begin position="184"/>
        <end position="198"/>
    </location>
</feature>
<evidence type="ECO:0000256" key="1">
    <source>
        <dbReference type="SAM" id="MobiDB-lite"/>
    </source>
</evidence>
<gene>
    <name evidence="4" type="ORF">FOZ76_13110</name>
</gene>
<dbReference type="RefSeq" id="WP_143948725.1">
    <property type="nucleotide sequence ID" value="NZ_BAABMB010000006.1"/>
</dbReference>
<comment type="caution">
    <text evidence="4">The sequence shown here is derived from an EMBL/GenBank/DDBJ whole genome shotgun (WGS) entry which is preliminary data.</text>
</comment>
<dbReference type="InterPro" id="IPR032710">
    <property type="entry name" value="NTF2-like_dom_sf"/>
</dbReference>
<keyword evidence="2" id="KW-0472">Membrane</keyword>
<feature type="domain" description="Tim44-like" evidence="3">
    <location>
        <begin position="201"/>
        <end position="329"/>
    </location>
</feature>
<feature type="compositionally biased region" description="Low complexity" evidence="1">
    <location>
        <begin position="51"/>
        <end position="75"/>
    </location>
</feature>